<gene>
    <name evidence="1" type="ORF">TKK_002352</name>
</gene>
<keyword evidence="2" id="KW-1185">Reference proteome</keyword>
<dbReference type="AlphaFoldDB" id="A0ABD2XKK6"/>
<dbReference type="EMBL" id="JBJJXI010000021">
    <property type="protein sequence ID" value="KAL3405327.1"/>
    <property type="molecule type" value="Genomic_DNA"/>
</dbReference>
<evidence type="ECO:0000313" key="1">
    <source>
        <dbReference type="EMBL" id="KAL3405327.1"/>
    </source>
</evidence>
<organism evidence="1 2">
    <name type="scientific">Trichogramma kaykai</name>
    <dbReference type="NCBI Taxonomy" id="54128"/>
    <lineage>
        <taxon>Eukaryota</taxon>
        <taxon>Metazoa</taxon>
        <taxon>Ecdysozoa</taxon>
        <taxon>Arthropoda</taxon>
        <taxon>Hexapoda</taxon>
        <taxon>Insecta</taxon>
        <taxon>Pterygota</taxon>
        <taxon>Neoptera</taxon>
        <taxon>Endopterygota</taxon>
        <taxon>Hymenoptera</taxon>
        <taxon>Apocrita</taxon>
        <taxon>Proctotrupomorpha</taxon>
        <taxon>Chalcidoidea</taxon>
        <taxon>Trichogrammatidae</taxon>
        <taxon>Trichogramma</taxon>
    </lineage>
</organism>
<accession>A0ABD2XKK6</accession>
<name>A0ABD2XKK6_9HYME</name>
<proteinExistence type="predicted"/>
<protein>
    <submittedName>
        <fullName evidence="1">Uncharacterized protein</fullName>
    </submittedName>
</protein>
<comment type="caution">
    <text evidence="1">The sequence shown here is derived from an EMBL/GenBank/DDBJ whole genome shotgun (WGS) entry which is preliminary data.</text>
</comment>
<evidence type="ECO:0000313" key="2">
    <source>
        <dbReference type="Proteomes" id="UP001627154"/>
    </source>
</evidence>
<reference evidence="1 2" key="1">
    <citation type="journal article" date="2024" name="bioRxiv">
        <title>A reference genome for Trichogramma kaykai: A tiny desert-dwelling parasitoid wasp with competing sex-ratio distorters.</title>
        <authorList>
            <person name="Culotta J."/>
            <person name="Lindsey A.R."/>
        </authorList>
    </citation>
    <scope>NUCLEOTIDE SEQUENCE [LARGE SCALE GENOMIC DNA]</scope>
    <source>
        <strain evidence="1 2">KSX58</strain>
    </source>
</reference>
<dbReference type="Proteomes" id="UP001627154">
    <property type="component" value="Unassembled WGS sequence"/>
</dbReference>
<sequence>MCVIYINASSEEVLGSLVSLHLLVLERAREHRTPLHYMRLRSRGFAIIFVCKAIVMYMADKLTRVKVCINRLEICVNDVRQQPDSRAPSVTCFTRHRASRFRARVCPVFTYASH</sequence>